<dbReference type="EMBL" id="JAMFTS010000002">
    <property type="protein sequence ID" value="KAJ4798806.1"/>
    <property type="molecule type" value="Genomic_DNA"/>
</dbReference>
<sequence length="240" mass="27273">MGISREPEMVVRWYHSHPGFGCWPSGVDINTQGLVLKYLNLVNAFQGRAGLPGGRALALLKGLERPGRPFVSEGLGQGRVQGQRLLDVHYLNPRAVVVVVIDPMQSVKGKVVFDAFRLINPQTMMLGQEPRQTTSQQAFYSERPKKKILLNFYKKKRTDGFVLRSFDAHSKTSEQIVKEMLNLATKYNKAVQEDDDLPPEALYRFPLRNPVLTAKDLLKHHFIKNALKSPRLPERIKRTT</sequence>
<accession>A0AAV8G6B6</accession>
<keyword evidence="1" id="KW-0645">Protease</keyword>
<proteinExistence type="predicted"/>
<dbReference type="Pfam" id="PF01398">
    <property type="entry name" value="JAB"/>
    <property type="match status" value="1"/>
</dbReference>
<reference evidence="8" key="1">
    <citation type="submission" date="2022-08" db="EMBL/GenBank/DDBJ databases">
        <authorList>
            <person name="Marques A."/>
        </authorList>
    </citation>
    <scope>NUCLEOTIDE SEQUENCE</scope>
    <source>
        <strain evidence="8">RhyPub2mFocal</strain>
        <tissue evidence="8">Leaves</tissue>
    </source>
</reference>
<feature type="domain" description="MPN" evidence="7">
    <location>
        <begin position="1"/>
        <end position="76"/>
    </location>
</feature>
<evidence type="ECO:0000256" key="4">
    <source>
        <dbReference type="ARBA" id="ARBA00022833"/>
    </source>
</evidence>
<evidence type="ECO:0000313" key="8">
    <source>
        <dbReference type="EMBL" id="KAJ4798806.1"/>
    </source>
</evidence>
<dbReference type="SUPFAM" id="SSF102712">
    <property type="entry name" value="JAB1/MPN domain"/>
    <property type="match status" value="1"/>
</dbReference>
<evidence type="ECO:0000256" key="1">
    <source>
        <dbReference type="ARBA" id="ARBA00022670"/>
    </source>
</evidence>
<organism evidence="8 9">
    <name type="scientific">Rhynchospora pubera</name>
    <dbReference type="NCBI Taxonomy" id="906938"/>
    <lineage>
        <taxon>Eukaryota</taxon>
        <taxon>Viridiplantae</taxon>
        <taxon>Streptophyta</taxon>
        <taxon>Embryophyta</taxon>
        <taxon>Tracheophyta</taxon>
        <taxon>Spermatophyta</taxon>
        <taxon>Magnoliopsida</taxon>
        <taxon>Liliopsida</taxon>
        <taxon>Poales</taxon>
        <taxon>Cyperaceae</taxon>
        <taxon>Cyperoideae</taxon>
        <taxon>Rhynchosporeae</taxon>
        <taxon>Rhynchospora</taxon>
    </lineage>
</organism>
<dbReference type="GO" id="GO:0000502">
    <property type="term" value="C:proteasome complex"/>
    <property type="evidence" value="ECO:0007669"/>
    <property type="project" value="UniProtKB-KW"/>
</dbReference>
<dbReference type="Proteomes" id="UP001140206">
    <property type="component" value="Chromosome 2"/>
</dbReference>
<dbReference type="GO" id="GO:0008237">
    <property type="term" value="F:metallopeptidase activity"/>
    <property type="evidence" value="ECO:0007669"/>
    <property type="project" value="UniProtKB-KW"/>
</dbReference>
<keyword evidence="6" id="KW-0482">Metalloprotease</keyword>
<dbReference type="PANTHER" id="PTHR10410">
    <property type="entry name" value="EUKARYOTIC TRANSLATION INITIATION FACTOR 3 -RELATED"/>
    <property type="match status" value="1"/>
</dbReference>
<evidence type="ECO:0000256" key="3">
    <source>
        <dbReference type="ARBA" id="ARBA00022801"/>
    </source>
</evidence>
<keyword evidence="9" id="KW-1185">Reference proteome</keyword>
<evidence type="ECO:0000256" key="5">
    <source>
        <dbReference type="ARBA" id="ARBA00022942"/>
    </source>
</evidence>
<keyword evidence="2" id="KW-0479">Metal-binding</keyword>
<dbReference type="PROSITE" id="PS50249">
    <property type="entry name" value="MPN"/>
    <property type="match status" value="1"/>
</dbReference>
<dbReference type="Pfam" id="PF23594">
    <property type="entry name" value="RPN11_C"/>
    <property type="match status" value="1"/>
</dbReference>
<dbReference type="InterPro" id="IPR037518">
    <property type="entry name" value="MPN"/>
</dbReference>
<dbReference type="Gene3D" id="3.40.140.10">
    <property type="entry name" value="Cytidine Deaminase, domain 2"/>
    <property type="match status" value="1"/>
</dbReference>
<comment type="caution">
    <text evidence="8">The sequence shown here is derived from an EMBL/GenBank/DDBJ whole genome shotgun (WGS) entry which is preliminary data.</text>
</comment>
<dbReference type="AlphaFoldDB" id="A0AAV8G6B6"/>
<dbReference type="GO" id="GO:0006508">
    <property type="term" value="P:proteolysis"/>
    <property type="evidence" value="ECO:0007669"/>
    <property type="project" value="UniProtKB-KW"/>
</dbReference>
<keyword evidence="4" id="KW-0862">Zinc</keyword>
<keyword evidence="5 8" id="KW-0647">Proteasome</keyword>
<dbReference type="GO" id="GO:0046872">
    <property type="term" value="F:metal ion binding"/>
    <property type="evidence" value="ECO:0007669"/>
    <property type="project" value="UniProtKB-KW"/>
</dbReference>
<name>A0AAV8G6B6_9POAL</name>
<dbReference type="InterPro" id="IPR000555">
    <property type="entry name" value="JAMM/MPN+_dom"/>
</dbReference>
<evidence type="ECO:0000256" key="6">
    <source>
        <dbReference type="ARBA" id="ARBA00023049"/>
    </source>
</evidence>
<keyword evidence="3" id="KW-0378">Hydrolase</keyword>
<evidence type="ECO:0000259" key="7">
    <source>
        <dbReference type="PROSITE" id="PS50249"/>
    </source>
</evidence>
<evidence type="ECO:0000313" key="9">
    <source>
        <dbReference type="Proteomes" id="UP001140206"/>
    </source>
</evidence>
<dbReference type="InterPro" id="IPR050242">
    <property type="entry name" value="JAMM_MPN+_peptidase_M67A"/>
</dbReference>
<protein>
    <submittedName>
        <fullName evidence="8">26S proteasome non-ATPase regulatory subunit</fullName>
    </submittedName>
</protein>
<gene>
    <name evidence="8" type="ORF">LUZ62_050052</name>
</gene>
<dbReference type="InterPro" id="IPR056263">
    <property type="entry name" value="RPN11_C"/>
</dbReference>
<evidence type="ECO:0000256" key="2">
    <source>
        <dbReference type="ARBA" id="ARBA00022723"/>
    </source>
</evidence>